<dbReference type="AlphaFoldDB" id="A0AAD6ZFD4"/>
<keyword evidence="2" id="KW-0732">Signal</keyword>
<evidence type="ECO:0000256" key="2">
    <source>
        <dbReference type="SAM" id="SignalP"/>
    </source>
</evidence>
<feature type="region of interest" description="Disordered" evidence="1">
    <location>
        <begin position="51"/>
        <end position="75"/>
    </location>
</feature>
<protein>
    <recommendedName>
        <fullName evidence="5">SAM domain-containing protein</fullName>
    </recommendedName>
</protein>
<evidence type="ECO:0000313" key="3">
    <source>
        <dbReference type="EMBL" id="KAJ7321067.1"/>
    </source>
</evidence>
<feature type="compositionally biased region" description="Acidic residues" evidence="1">
    <location>
        <begin position="53"/>
        <end position="75"/>
    </location>
</feature>
<dbReference type="Proteomes" id="UP001218218">
    <property type="component" value="Unassembled WGS sequence"/>
</dbReference>
<gene>
    <name evidence="3" type="ORF">DFH08DRAFT_970353</name>
</gene>
<name>A0AAD6ZFD4_9AGAR</name>
<dbReference type="EMBL" id="JARIHO010000052">
    <property type="protein sequence ID" value="KAJ7321067.1"/>
    <property type="molecule type" value="Genomic_DNA"/>
</dbReference>
<feature type="chain" id="PRO_5042038258" description="SAM domain-containing protein" evidence="2">
    <location>
        <begin position="26"/>
        <end position="426"/>
    </location>
</feature>
<sequence>MARFLLRPALFQFQVLYCMARMTAAFNSALSRRVAGLKKSSREVAMRAHLEEEQANNEEEIHPDDDDDFESNGEEEDDFKIKYEVLYKNATRELVLPATTSFSKFLAALARKMEINVTHLAAIGYIPSYKPKSSKPLPKLLETAEDYEIMMDDIEEFRKNCLKSKSGVVKPFAIVLSDTSAAPERGGAKTSSKKKDAQPAAPLKASEQQEHKLMAEIEKHHACQEHVGKACYVTSSSEHYQYTNNDLVIWATLMRHNLASVDKVPDQLEIEDQIDRQRRARRGLQASQSANNRAFNGGGMWPQMAPLPWMYMAPPPWMMQPPTNQATPVPAKLVTPSPPRKRQLYPAIGDWLQDLDVDEDRGEDSLNYEQYADVLKDVGIIRLDDLLEVGSTEKLQELAGINWGTANRLMKFAQADTQKIKRARTE</sequence>
<proteinExistence type="predicted"/>
<organism evidence="3 4">
    <name type="scientific">Mycena albidolilacea</name>
    <dbReference type="NCBI Taxonomy" id="1033008"/>
    <lineage>
        <taxon>Eukaryota</taxon>
        <taxon>Fungi</taxon>
        <taxon>Dikarya</taxon>
        <taxon>Basidiomycota</taxon>
        <taxon>Agaricomycotina</taxon>
        <taxon>Agaricomycetes</taxon>
        <taxon>Agaricomycetidae</taxon>
        <taxon>Agaricales</taxon>
        <taxon>Marasmiineae</taxon>
        <taxon>Mycenaceae</taxon>
        <taxon>Mycena</taxon>
    </lineage>
</organism>
<evidence type="ECO:0000256" key="1">
    <source>
        <dbReference type="SAM" id="MobiDB-lite"/>
    </source>
</evidence>
<reference evidence="3" key="1">
    <citation type="submission" date="2023-03" db="EMBL/GenBank/DDBJ databases">
        <title>Massive genome expansion in bonnet fungi (Mycena s.s.) driven by repeated elements and novel gene families across ecological guilds.</title>
        <authorList>
            <consortium name="Lawrence Berkeley National Laboratory"/>
            <person name="Harder C.B."/>
            <person name="Miyauchi S."/>
            <person name="Viragh M."/>
            <person name="Kuo A."/>
            <person name="Thoen E."/>
            <person name="Andreopoulos B."/>
            <person name="Lu D."/>
            <person name="Skrede I."/>
            <person name="Drula E."/>
            <person name="Henrissat B."/>
            <person name="Morin E."/>
            <person name="Kohler A."/>
            <person name="Barry K."/>
            <person name="LaButti K."/>
            <person name="Morin E."/>
            <person name="Salamov A."/>
            <person name="Lipzen A."/>
            <person name="Mereny Z."/>
            <person name="Hegedus B."/>
            <person name="Baldrian P."/>
            <person name="Stursova M."/>
            <person name="Weitz H."/>
            <person name="Taylor A."/>
            <person name="Grigoriev I.V."/>
            <person name="Nagy L.G."/>
            <person name="Martin F."/>
            <person name="Kauserud H."/>
        </authorList>
    </citation>
    <scope>NUCLEOTIDE SEQUENCE</scope>
    <source>
        <strain evidence="3">CBHHK002</strain>
    </source>
</reference>
<feature type="signal peptide" evidence="2">
    <location>
        <begin position="1"/>
        <end position="25"/>
    </location>
</feature>
<accession>A0AAD6ZFD4</accession>
<keyword evidence="4" id="KW-1185">Reference proteome</keyword>
<comment type="caution">
    <text evidence="3">The sequence shown here is derived from an EMBL/GenBank/DDBJ whole genome shotgun (WGS) entry which is preliminary data.</text>
</comment>
<evidence type="ECO:0000313" key="4">
    <source>
        <dbReference type="Proteomes" id="UP001218218"/>
    </source>
</evidence>
<feature type="region of interest" description="Disordered" evidence="1">
    <location>
        <begin position="182"/>
        <end position="206"/>
    </location>
</feature>
<evidence type="ECO:0008006" key="5">
    <source>
        <dbReference type="Google" id="ProtNLM"/>
    </source>
</evidence>